<proteinExistence type="predicted"/>
<protein>
    <submittedName>
        <fullName evidence="1">Uncharacterized protein</fullName>
    </submittedName>
</protein>
<evidence type="ECO:0000313" key="1">
    <source>
        <dbReference type="EMBL" id="GAC15827.1"/>
    </source>
</evidence>
<dbReference type="Proteomes" id="UP000006334">
    <property type="component" value="Unassembled WGS sequence"/>
</dbReference>
<name>K6YCC5_9ALTE</name>
<comment type="caution">
    <text evidence="1">The sequence shown here is derived from an EMBL/GenBank/DDBJ whole genome shotgun (WGS) entry which is preliminary data.</text>
</comment>
<keyword evidence="2" id="KW-1185">Reference proteome</keyword>
<reference evidence="1 2" key="1">
    <citation type="journal article" date="2017" name="Antonie Van Leeuwenhoek">
        <title>Rhizobium rhizosphaerae sp. nov., a novel species isolated from rice rhizosphere.</title>
        <authorList>
            <person name="Zhao J.J."/>
            <person name="Zhang J."/>
            <person name="Zhang R.J."/>
            <person name="Zhang C.W."/>
            <person name="Yin H.Q."/>
            <person name="Zhang X.X."/>
        </authorList>
    </citation>
    <scope>NUCLEOTIDE SEQUENCE [LARGE SCALE GENOMIC DNA]</scope>
    <source>
        <strain evidence="1 2">E3</strain>
    </source>
</reference>
<accession>K6YCC5</accession>
<dbReference type="STRING" id="1127673.GLIP_3210"/>
<dbReference type="AlphaFoldDB" id="K6YCC5"/>
<evidence type="ECO:0000313" key="2">
    <source>
        <dbReference type="Proteomes" id="UP000006334"/>
    </source>
</evidence>
<gene>
    <name evidence="1" type="ORF">GLIP_3210</name>
</gene>
<sequence length="66" mass="7729">MNQCLKQISKLRVPQLTLLSTPLHCTGFSKLRVPQLTWRTKLAHIKVFSKLRVPQLTKSLVEYTFY</sequence>
<dbReference type="EMBL" id="BAEN01000062">
    <property type="protein sequence ID" value="GAC15827.1"/>
    <property type="molecule type" value="Genomic_DNA"/>
</dbReference>
<organism evidence="1 2">
    <name type="scientific">Aliiglaciecola lipolytica E3</name>
    <dbReference type="NCBI Taxonomy" id="1127673"/>
    <lineage>
        <taxon>Bacteria</taxon>
        <taxon>Pseudomonadati</taxon>
        <taxon>Pseudomonadota</taxon>
        <taxon>Gammaproteobacteria</taxon>
        <taxon>Alteromonadales</taxon>
        <taxon>Alteromonadaceae</taxon>
        <taxon>Aliiglaciecola</taxon>
    </lineage>
</organism>